<evidence type="ECO:0000313" key="3">
    <source>
        <dbReference type="Proteomes" id="UP000652761"/>
    </source>
</evidence>
<keyword evidence="3" id="KW-1185">Reference proteome</keyword>
<feature type="compositionally biased region" description="Basic and acidic residues" evidence="1">
    <location>
        <begin position="152"/>
        <end position="164"/>
    </location>
</feature>
<organism evidence="2 3">
    <name type="scientific">Colocasia esculenta</name>
    <name type="common">Wild taro</name>
    <name type="synonym">Arum esculentum</name>
    <dbReference type="NCBI Taxonomy" id="4460"/>
    <lineage>
        <taxon>Eukaryota</taxon>
        <taxon>Viridiplantae</taxon>
        <taxon>Streptophyta</taxon>
        <taxon>Embryophyta</taxon>
        <taxon>Tracheophyta</taxon>
        <taxon>Spermatophyta</taxon>
        <taxon>Magnoliopsida</taxon>
        <taxon>Liliopsida</taxon>
        <taxon>Araceae</taxon>
        <taxon>Aroideae</taxon>
        <taxon>Colocasieae</taxon>
        <taxon>Colocasia</taxon>
    </lineage>
</organism>
<dbReference type="EMBL" id="NMUH01000566">
    <property type="protein sequence ID" value="MQL81425.1"/>
    <property type="molecule type" value="Genomic_DNA"/>
</dbReference>
<feature type="region of interest" description="Disordered" evidence="1">
    <location>
        <begin position="81"/>
        <end position="221"/>
    </location>
</feature>
<sequence length="221" mass="24584">CKEVPLLPRKLQKDPKKSLVGPENGTKPLANSKDDRAQGGNTVGTTRWSGTHVTSLKRRALSWVGLGLTPLAKVARESQELARMSQKVRKQPGCLGKPRNGRNVPESKKTAGMSKKARKWQKRPGKPGNGRDVPESQKMARMSQKARICQECPRKSGNDRDVRVSQEMARMSKQTDKWHEHPKKSTNDGNTRSHSKKSRNDQEAWLMLFAQPGGAGSTPFL</sequence>
<name>A0A843UD48_COLES</name>
<dbReference type="AlphaFoldDB" id="A0A843UD48"/>
<feature type="compositionally biased region" description="Polar residues" evidence="1">
    <location>
        <begin position="39"/>
        <end position="54"/>
    </location>
</feature>
<feature type="compositionally biased region" description="Basic and acidic residues" evidence="1">
    <location>
        <begin position="173"/>
        <end position="186"/>
    </location>
</feature>
<dbReference type="Proteomes" id="UP000652761">
    <property type="component" value="Unassembled WGS sequence"/>
</dbReference>
<feature type="compositionally biased region" description="Basic residues" evidence="1">
    <location>
        <begin position="115"/>
        <end position="125"/>
    </location>
</feature>
<feature type="non-terminal residue" evidence="2">
    <location>
        <position position="1"/>
    </location>
</feature>
<proteinExistence type="predicted"/>
<evidence type="ECO:0000313" key="2">
    <source>
        <dbReference type="EMBL" id="MQL81425.1"/>
    </source>
</evidence>
<accession>A0A843UD48</accession>
<feature type="region of interest" description="Disordered" evidence="1">
    <location>
        <begin position="1"/>
        <end position="54"/>
    </location>
</feature>
<gene>
    <name evidence="2" type="ORF">Taro_013883</name>
</gene>
<comment type="caution">
    <text evidence="2">The sequence shown here is derived from an EMBL/GenBank/DDBJ whole genome shotgun (WGS) entry which is preliminary data.</text>
</comment>
<protein>
    <submittedName>
        <fullName evidence="2">Uncharacterized protein</fullName>
    </submittedName>
</protein>
<evidence type="ECO:0000256" key="1">
    <source>
        <dbReference type="SAM" id="MobiDB-lite"/>
    </source>
</evidence>
<reference evidence="2" key="1">
    <citation type="submission" date="2017-07" db="EMBL/GenBank/DDBJ databases">
        <title>Taro Niue Genome Assembly and Annotation.</title>
        <authorList>
            <person name="Atibalentja N."/>
            <person name="Keating K."/>
            <person name="Fields C.J."/>
        </authorList>
    </citation>
    <scope>NUCLEOTIDE SEQUENCE</scope>
    <source>
        <strain evidence="2">Niue_2</strain>
        <tissue evidence="2">Leaf</tissue>
    </source>
</reference>